<dbReference type="AlphaFoldDB" id="A0A8H6IBI7"/>
<comment type="caution">
    <text evidence="2">The sequence shown here is derived from an EMBL/GenBank/DDBJ whole genome shotgun (WGS) entry which is preliminary data.</text>
</comment>
<protein>
    <submittedName>
        <fullName evidence="2">Uncharacterized protein</fullName>
    </submittedName>
</protein>
<dbReference type="EMBL" id="JACGCI010000011">
    <property type="protein sequence ID" value="KAF6760816.1"/>
    <property type="molecule type" value="Genomic_DNA"/>
</dbReference>
<dbReference type="Proteomes" id="UP000521943">
    <property type="component" value="Unassembled WGS sequence"/>
</dbReference>
<proteinExistence type="predicted"/>
<name>A0A8H6IBI7_9AGAR</name>
<organism evidence="2 3">
    <name type="scientific">Ephemerocybe angulata</name>
    <dbReference type="NCBI Taxonomy" id="980116"/>
    <lineage>
        <taxon>Eukaryota</taxon>
        <taxon>Fungi</taxon>
        <taxon>Dikarya</taxon>
        <taxon>Basidiomycota</taxon>
        <taxon>Agaricomycotina</taxon>
        <taxon>Agaricomycetes</taxon>
        <taxon>Agaricomycetidae</taxon>
        <taxon>Agaricales</taxon>
        <taxon>Agaricineae</taxon>
        <taxon>Psathyrellaceae</taxon>
        <taxon>Ephemerocybe</taxon>
    </lineage>
</organism>
<evidence type="ECO:0000313" key="3">
    <source>
        <dbReference type="Proteomes" id="UP000521943"/>
    </source>
</evidence>
<reference evidence="2 3" key="1">
    <citation type="submission" date="2020-07" db="EMBL/GenBank/DDBJ databases">
        <title>Comparative genomics of pyrophilous fungi reveals a link between fire events and developmental genes.</title>
        <authorList>
            <consortium name="DOE Joint Genome Institute"/>
            <person name="Steindorff A.S."/>
            <person name="Carver A."/>
            <person name="Calhoun S."/>
            <person name="Stillman K."/>
            <person name="Liu H."/>
            <person name="Lipzen A."/>
            <person name="Pangilinan J."/>
            <person name="Labutti K."/>
            <person name="Bruns T.D."/>
            <person name="Grigoriev I.V."/>
        </authorList>
    </citation>
    <scope>NUCLEOTIDE SEQUENCE [LARGE SCALE GENOMIC DNA]</scope>
    <source>
        <strain evidence="2 3">CBS 144469</strain>
    </source>
</reference>
<sequence>MSFWLTPGIDYFIAPLYRPLCAPKHAAIQEYIPLYAWAVRTNQVPQFLVYFFGRWFRRWPILKRGNIRHATWLRLIAEEKERLEYELKNRAGYLIEQHLREEERRSSMVLVTYLITCLRNIHLNEHTTVAAGSRCPSCTLIFDECDSAAHAST</sequence>
<keyword evidence="3" id="KW-1185">Reference proteome</keyword>
<evidence type="ECO:0000313" key="1">
    <source>
        <dbReference type="EMBL" id="KAF6755730.1"/>
    </source>
</evidence>
<accession>A0A8H6IBI7</accession>
<evidence type="ECO:0000313" key="2">
    <source>
        <dbReference type="EMBL" id="KAF6760816.1"/>
    </source>
</evidence>
<dbReference type="EMBL" id="JACGCI010000029">
    <property type="protein sequence ID" value="KAF6755730.1"/>
    <property type="molecule type" value="Genomic_DNA"/>
</dbReference>
<gene>
    <name evidence="2" type="ORF">DFP72DRAFT_1062556</name>
    <name evidence="1" type="ORF">DFP72DRAFT_1067532</name>
</gene>